<dbReference type="PANTHER" id="PTHR37171:SF1">
    <property type="entry name" value="SERINE_THREONINE-PROTEIN KINASE YRZF-RELATED"/>
    <property type="match status" value="1"/>
</dbReference>
<comment type="caution">
    <text evidence="1">The sequence shown here is derived from an EMBL/GenBank/DDBJ whole genome shotgun (WGS) entry which is preliminary data.</text>
</comment>
<evidence type="ECO:0000313" key="1">
    <source>
        <dbReference type="EMBL" id="KON31904.1"/>
    </source>
</evidence>
<dbReference type="EMBL" id="LFWV01000019">
    <property type="protein sequence ID" value="KON31904.1"/>
    <property type="molecule type" value="Genomic_DNA"/>
</dbReference>
<reference evidence="2" key="1">
    <citation type="submission" date="2015-06" db="EMBL/GenBank/DDBJ databases">
        <title>New insights into the roles of widespread benthic archaea in carbon and nitrogen cycling.</title>
        <authorList>
            <person name="Lazar C.S."/>
            <person name="Baker B.J."/>
            <person name="Seitz K.W."/>
            <person name="Hyde A.S."/>
            <person name="Dick G.J."/>
            <person name="Hinrichs K.-U."/>
            <person name="Teske A.P."/>
        </authorList>
    </citation>
    <scope>NUCLEOTIDE SEQUENCE [LARGE SCALE GENOMIC DNA]</scope>
</reference>
<evidence type="ECO:0000313" key="2">
    <source>
        <dbReference type="Proteomes" id="UP000054016"/>
    </source>
</evidence>
<dbReference type="PANTHER" id="PTHR37171">
    <property type="entry name" value="SERINE/THREONINE-PROTEIN KINASE YRZF-RELATED"/>
    <property type="match status" value="1"/>
</dbReference>
<dbReference type="AlphaFoldDB" id="A0A0M0BTV9"/>
<dbReference type="InterPro" id="IPR011009">
    <property type="entry name" value="Kinase-like_dom_sf"/>
</dbReference>
<proteinExistence type="predicted"/>
<dbReference type="Proteomes" id="UP000054016">
    <property type="component" value="Unassembled WGS sequence"/>
</dbReference>
<protein>
    <recommendedName>
        <fullName evidence="3">Serine/threonine protein kinase</fullName>
    </recommendedName>
</protein>
<accession>A0A0M0BTV9</accession>
<dbReference type="SUPFAM" id="SSF56112">
    <property type="entry name" value="Protein kinase-like (PK-like)"/>
    <property type="match status" value="1"/>
</dbReference>
<gene>
    <name evidence="1" type="ORF">AC478_01795</name>
</gene>
<sequence length="253" mass="28346">MKAPVKVLTEKLKIEPYASVLCYPKASKTEIESRLEELREHGVTAVEFAGEASVFNVPVLGKGFVGIVVIAYLGEERAALKIRRLDADRLGLEHEAQMLAKANSMQIGPRLIGVSRNFLLMQLIQGCLLPSWLDSHKDKGQVHHVLGEVLEQCWRLDSINLDHGELSKAPKHIIISKKQEPFLVDFETASVNRKPANVTSMCQFLFTSHGVVAKSVAKVFGEINRAEIVDMLRRYKSERKRENFEDVLQACLG</sequence>
<dbReference type="InterPro" id="IPR052396">
    <property type="entry name" value="Meiotic_Drive_Suppr_Kinase"/>
</dbReference>
<name>A0A0M0BTV9_9ARCH</name>
<organism evidence="1 2">
    <name type="scientific">miscellaneous Crenarchaeota group-1 archaeon SG8-32-3</name>
    <dbReference type="NCBI Taxonomy" id="1685125"/>
    <lineage>
        <taxon>Archaea</taxon>
        <taxon>Candidatus Bathyarchaeota</taxon>
        <taxon>MCG-1</taxon>
    </lineage>
</organism>
<evidence type="ECO:0008006" key="3">
    <source>
        <dbReference type="Google" id="ProtNLM"/>
    </source>
</evidence>